<organism evidence="1 2">
    <name type="scientific">Pangasianodon gigas</name>
    <name type="common">Mekong giant catfish</name>
    <name type="synonym">Pangasius gigas</name>
    <dbReference type="NCBI Taxonomy" id="30993"/>
    <lineage>
        <taxon>Eukaryota</taxon>
        <taxon>Metazoa</taxon>
        <taxon>Chordata</taxon>
        <taxon>Craniata</taxon>
        <taxon>Vertebrata</taxon>
        <taxon>Euteleostomi</taxon>
        <taxon>Actinopterygii</taxon>
        <taxon>Neopterygii</taxon>
        <taxon>Teleostei</taxon>
        <taxon>Ostariophysi</taxon>
        <taxon>Siluriformes</taxon>
        <taxon>Pangasiidae</taxon>
        <taxon>Pangasianodon</taxon>
    </lineage>
</organism>
<comment type="caution">
    <text evidence="1">The sequence shown here is derived from an EMBL/GenBank/DDBJ whole genome shotgun (WGS) entry which is preliminary data.</text>
</comment>
<dbReference type="EMBL" id="CM040483">
    <property type="protein sequence ID" value="MCI4395897.1"/>
    <property type="molecule type" value="Genomic_DNA"/>
</dbReference>
<reference evidence="1 2" key="1">
    <citation type="journal article" date="2022" name="bioRxiv">
        <title>An ancient truncated duplication of the anti-Mullerian hormone receptor type 2 gene is a potential conserved master sex determinant in the Pangasiidae catfish family.</title>
        <authorList>
            <person name="Wen M."/>
            <person name="Pan Q."/>
            <person name="Jouanno E."/>
            <person name="Montfort J."/>
            <person name="Zahm M."/>
            <person name="Cabau C."/>
            <person name="Klopp C."/>
            <person name="Iampietro C."/>
            <person name="Roques C."/>
            <person name="Bouchez O."/>
            <person name="Castinel A."/>
            <person name="Donnadieu C."/>
            <person name="Parrinello H."/>
            <person name="Poncet C."/>
            <person name="Belmonte E."/>
            <person name="Gautier V."/>
            <person name="Avarre J.-C."/>
            <person name="Dugue R."/>
            <person name="Gustiano R."/>
            <person name="Ha T.T.T."/>
            <person name="Campet M."/>
            <person name="Sriphairoj K."/>
            <person name="Ribolli J."/>
            <person name="de Almeida F.L."/>
            <person name="Desvignes T."/>
            <person name="Postlethwait J.H."/>
            <person name="Bucao C.F."/>
            <person name="Robinson-Rechavi M."/>
            <person name="Bobe J."/>
            <person name="Herpin A."/>
            <person name="Guiguen Y."/>
        </authorList>
    </citation>
    <scope>NUCLEOTIDE SEQUENCE [LARGE SCALE GENOMIC DNA]</scope>
    <source>
        <strain evidence="1">YG-Dec2019</strain>
    </source>
</reference>
<accession>A0ACC5XXH6</accession>
<gene>
    <name evidence="1" type="ORF">PGIGA_G00197260</name>
</gene>
<proteinExistence type="predicted"/>
<dbReference type="Proteomes" id="UP000829447">
    <property type="component" value="Linkage Group LG30"/>
</dbReference>
<evidence type="ECO:0000313" key="2">
    <source>
        <dbReference type="Proteomes" id="UP000829447"/>
    </source>
</evidence>
<keyword evidence="2" id="KW-1185">Reference proteome</keyword>
<name>A0ACC5XXH6_PANGG</name>
<evidence type="ECO:0000313" key="1">
    <source>
        <dbReference type="EMBL" id="MCI4395897.1"/>
    </source>
</evidence>
<sequence length="154" mass="17757">MGVTDRARQTLPPGLEIQKSSIPDAGLGVFNKGETVPVGAHFGPYQGELVDREEAMNSGYSWVIHMGRQCEEYIDAKREMHANWMRYVNCARNDGEQNLMAYQYRGEILYRCCRPINPGQELLVWYEEKYARDLGRTFDYLWNKKCSANGKVHT</sequence>
<protein>
    <submittedName>
        <fullName evidence="1">Uncharacterized protein</fullName>
    </submittedName>
</protein>